<feature type="compositionally biased region" description="Low complexity" evidence="7">
    <location>
        <begin position="287"/>
        <end position="298"/>
    </location>
</feature>
<feature type="compositionally biased region" description="Basic and acidic residues" evidence="7">
    <location>
        <begin position="272"/>
        <end position="282"/>
    </location>
</feature>
<evidence type="ECO:0000256" key="3">
    <source>
        <dbReference type="ARBA" id="ARBA00023015"/>
    </source>
</evidence>
<keyword evidence="5" id="KW-0804">Transcription</keyword>
<dbReference type="PANTHER" id="PTHR31221:SF1">
    <property type="entry name" value="WRKY TRANSCRIPTION FACTOR 33-RELATED"/>
    <property type="match status" value="1"/>
</dbReference>
<keyword evidence="10" id="KW-1185">Reference proteome</keyword>
<evidence type="ECO:0000313" key="10">
    <source>
        <dbReference type="Proteomes" id="UP000195402"/>
    </source>
</evidence>
<feature type="region of interest" description="Disordered" evidence="7">
    <location>
        <begin position="272"/>
        <end position="369"/>
    </location>
</feature>
<dbReference type="PROSITE" id="PS50811">
    <property type="entry name" value="WRKY"/>
    <property type="match status" value="2"/>
</dbReference>
<dbReference type="GO" id="GO:0003700">
    <property type="term" value="F:DNA-binding transcription factor activity"/>
    <property type="evidence" value="ECO:0007669"/>
    <property type="project" value="InterPro"/>
</dbReference>
<accession>A0A200QQF3</accession>
<dbReference type="FunFam" id="2.20.25.80:FF:000001">
    <property type="entry name" value="WRKY transcription factor 33"/>
    <property type="match status" value="1"/>
</dbReference>
<evidence type="ECO:0000256" key="6">
    <source>
        <dbReference type="ARBA" id="ARBA00023242"/>
    </source>
</evidence>
<feature type="compositionally biased region" description="Basic and acidic residues" evidence="7">
    <location>
        <begin position="358"/>
        <end position="368"/>
    </location>
</feature>
<dbReference type="AlphaFoldDB" id="A0A200QQF3"/>
<dbReference type="Pfam" id="PF03106">
    <property type="entry name" value="WRKY"/>
    <property type="match status" value="2"/>
</dbReference>
<dbReference type="FunCoup" id="A0A200QQF3">
    <property type="interactions" value="299"/>
</dbReference>
<evidence type="ECO:0000256" key="4">
    <source>
        <dbReference type="ARBA" id="ARBA00023125"/>
    </source>
</evidence>
<evidence type="ECO:0000256" key="2">
    <source>
        <dbReference type="ARBA" id="ARBA00022737"/>
    </source>
</evidence>
<evidence type="ECO:0000256" key="1">
    <source>
        <dbReference type="ARBA" id="ARBA00004123"/>
    </source>
</evidence>
<dbReference type="STRING" id="56857.A0A200QQF3"/>
<reference evidence="9 10" key="1">
    <citation type="journal article" date="2017" name="Mol. Plant">
        <title>The Genome of Medicinal Plant Macleaya cordata Provides New Insights into Benzylisoquinoline Alkaloids Metabolism.</title>
        <authorList>
            <person name="Liu X."/>
            <person name="Liu Y."/>
            <person name="Huang P."/>
            <person name="Ma Y."/>
            <person name="Qing Z."/>
            <person name="Tang Q."/>
            <person name="Cao H."/>
            <person name="Cheng P."/>
            <person name="Zheng Y."/>
            <person name="Yuan Z."/>
            <person name="Zhou Y."/>
            <person name="Liu J."/>
            <person name="Tang Z."/>
            <person name="Zhuo Y."/>
            <person name="Zhang Y."/>
            <person name="Yu L."/>
            <person name="Huang J."/>
            <person name="Yang P."/>
            <person name="Peng Q."/>
            <person name="Zhang J."/>
            <person name="Jiang W."/>
            <person name="Zhang Z."/>
            <person name="Lin K."/>
            <person name="Ro D.K."/>
            <person name="Chen X."/>
            <person name="Xiong X."/>
            <person name="Shang Y."/>
            <person name="Huang S."/>
            <person name="Zeng J."/>
        </authorList>
    </citation>
    <scope>NUCLEOTIDE SEQUENCE [LARGE SCALE GENOMIC DNA]</scope>
    <source>
        <strain evidence="10">cv. BLH2017</strain>
        <tissue evidence="9">Root</tissue>
    </source>
</reference>
<feature type="compositionally biased region" description="Low complexity" evidence="7">
    <location>
        <begin position="58"/>
        <end position="70"/>
    </location>
</feature>
<organism evidence="9 10">
    <name type="scientific">Macleaya cordata</name>
    <name type="common">Five-seeded plume-poppy</name>
    <name type="synonym">Bocconia cordata</name>
    <dbReference type="NCBI Taxonomy" id="56857"/>
    <lineage>
        <taxon>Eukaryota</taxon>
        <taxon>Viridiplantae</taxon>
        <taxon>Streptophyta</taxon>
        <taxon>Embryophyta</taxon>
        <taxon>Tracheophyta</taxon>
        <taxon>Spermatophyta</taxon>
        <taxon>Magnoliopsida</taxon>
        <taxon>Ranunculales</taxon>
        <taxon>Papaveraceae</taxon>
        <taxon>Papaveroideae</taxon>
        <taxon>Macleaya</taxon>
    </lineage>
</organism>
<dbReference type="GO" id="GO:0043565">
    <property type="term" value="F:sequence-specific DNA binding"/>
    <property type="evidence" value="ECO:0007669"/>
    <property type="project" value="InterPro"/>
</dbReference>
<dbReference type="EMBL" id="MVGT01001372">
    <property type="protein sequence ID" value="OVA12691.1"/>
    <property type="molecule type" value="Genomic_DNA"/>
</dbReference>
<proteinExistence type="predicted"/>
<keyword evidence="2" id="KW-0677">Repeat</keyword>
<dbReference type="PANTHER" id="PTHR31221">
    <property type="entry name" value="WRKY TRANSCRIPTION FACTOR PROTEIN 1-RELATED"/>
    <property type="match status" value="1"/>
</dbReference>
<feature type="compositionally biased region" description="Basic and acidic residues" evidence="7">
    <location>
        <begin position="219"/>
        <end position="229"/>
    </location>
</feature>
<feature type="region of interest" description="Disordered" evidence="7">
    <location>
        <begin position="39"/>
        <end position="70"/>
    </location>
</feature>
<dbReference type="SUPFAM" id="SSF118290">
    <property type="entry name" value="WRKY DNA-binding domain"/>
    <property type="match status" value="2"/>
</dbReference>
<dbReference type="InParanoid" id="A0A200QQF3"/>
<name>A0A200QQF3_MACCD</name>
<evidence type="ECO:0000256" key="7">
    <source>
        <dbReference type="SAM" id="MobiDB-lite"/>
    </source>
</evidence>
<evidence type="ECO:0000313" key="9">
    <source>
        <dbReference type="EMBL" id="OVA12691.1"/>
    </source>
</evidence>
<dbReference type="GO" id="GO:0005634">
    <property type="term" value="C:nucleus"/>
    <property type="evidence" value="ECO:0007669"/>
    <property type="project" value="UniProtKB-SubCell"/>
</dbReference>
<feature type="region of interest" description="Disordered" evidence="7">
    <location>
        <begin position="204"/>
        <end position="253"/>
    </location>
</feature>
<evidence type="ECO:0000259" key="8">
    <source>
        <dbReference type="PROSITE" id="PS50811"/>
    </source>
</evidence>
<dbReference type="Proteomes" id="UP000195402">
    <property type="component" value="Unassembled WGS sequence"/>
</dbReference>
<feature type="compositionally biased region" description="Polar residues" evidence="7">
    <location>
        <begin position="299"/>
        <end position="333"/>
    </location>
</feature>
<dbReference type="InterPro" id="IPR036576">
    <property type="entry name" value="WRKY_dom_sf"/>
</dbReference>
<dbReference type="OMA" id="FNWMGNS"/>
<sequence>MASSTGSLELDTSLNSHPMGFSFSTQFMASSFSDLLTRGDEESRNQGISNRFNDKNGSGIPKFKSISPPSLPISPTSPSSYFAFPHGLNPSDLLDSPVLLSTSYALPSPTTGALPTQAFNWMGNSGNYQQDMKQEERNFSTDFSFQPQTSTISKEESLTRQSLPWNYQESAEKSIVKYEYTPLQSFSSESTSTMKANIKKNGEFESDYKQYPQPSQSVREQKRSEDGYNWRKYGQKQVKGSENPRSYYKCTYPDCPTKKKVERSLDGRITDIVYKPHKDSHNHPKPQSTRRSSASAQSIQPYITPTSEASNHFVTPGNSQIESVSTQDNSSISIEDEEFDHTSQRSKSGNDELDENEPEAKRWKKEGENEGISAYGSRTVKEPRVVVQTTSDIDILDDGYRWRKYGQKVVKGNPNPRSYYKCTSLGCPVRKHVERASNDLRSVITTYEGKHNHDVPAARGSSSSNTLNKPSPNNNNNVSMAMSLSISNPLHNVRQTKTHEQVPFTLEMLQNTGSFEFSRFGNSAGSFMNQQQTEHIF</sequence>
<gene>
    <name evidence="9" type="ORF">BVC80_9017g47</name>
</gene>
<dbReference type="InterPro" id="IPR003657">
    <property type="entry name" value="WRKY_dom"/>
</dbReference>
<keyword evidence="4 9" id="KW-0238">DNA-binding</keyword>
<dbReference type="InterPro" id="IPR044810">
    <property type="entry name" value="WRKY_plant"/>
</dbReference>
<feature type="region of interest" description="Disordered" evidence="7">
    <location>
        <begin position="449"/>
        <end position="480"/>
    </location>
</feature>
<dbReference type="SMART" id="SM00774">
    <property type="entry name" value="WRKY"/>
    <property type="match status" value="2"/>
</dbReference>
<feature type="domain" description="WRKY" evidence="8">
    <location>
        <begin position="391"/>
        <end position="456"/>
    </location>
</feature>
<comment type="subcellular location">
    <subcellularLocation>
        <location evidence="1">Nucleus</location>
    </subcellularLocation>
</comment>
<feature type="domain" description="WRKY" evidence="8">
    <location>
        <begin position="219"/>
        <end position="284"/>
    </location>
</feature>
<evidence type="ECO:0000256" key="5">
    <source>
        <dbReference type="ARBA" id="ARBA00023163"/>
    </source>
</evidence>
<comment type="caution">
    <text evidence="9">The sequence shown here is derived from an EMBL/GenBank/DDBJ whole genome shotgun (WGS) entry which is preliminary data.</text>
</comment>
<feature type="compositionally biased region" description="Low complexity" evidence="7">
    <location>
        <begin position="461"/>
        <end position="480"/>
    </location>
</feature>
<protein>
    <submittedName>
        <fullName evidence="9">DNA-binding WRKY</fullName>
    </submittedName>
</protein>
<keyword evidence="6" id="KW-0539">Nucleus</keyword>
<dbReference type="FunFam" id="2.20.25.80:FF:000006">
    <property type="entry name" value="WRKY transcription factor"/>
    <property type="match status" value="1"/>
</dbReference>
<keyword evidence="3" id="KW-0805">Transcription regulation</keyword>
<dbReference type="OrthoDB" id="5065855at2759"/>
<dbReference type="Gene3D" id="2.20.25.80">
    <property type="entry name" value="WRKY domain"/>
    <property type="match status" value="2"/>
</dbReference>